<accession>A0A841FQ80</accession>
<feature type="transmembrane region" description="Helical" evidence="2">
    <location>
        <begin position="237"/>
        <end position="259"/>
    </location>
</feature>
<evidence type="ECO:0000313" key="3">
    <source>
        <dbReference type="EMBL" id="MBB6035712.1"/>
    </source>
</evidence>
<feature type="transmembrane region" description="Helical" evidence="2">
    <location>
        <begin position="75"/>
        <end position="96"/>
    </location>
</feature>
<feature type="transmembrane region" description="Helical" evidence="2">
    <location>
        <begin position="30"/>
        <end position="63"/>
    </location>
</feature>
<feature type="transmembrane region" description="Helical" evidence="2">
    <location>
        <begin position="323"/>
        <end position="350"/>
    </location>
</feature>
<dbReference type="Proteomes" id="UP000548476">
    <property type="component" value="Unassembled WGS sequence"/>
</dbReference>
<dbReference type="AlphaFoldDB" id="A0A841FQ80"/>
<gene>
    <name evidence="3" type="ORF">HNR73_003576</name>
</gene>
<feature type="transmembrane region" description="Helical" evidence="2">
    <location>
        <begin position="133"/>
        <end position="154"/>
    </location>
</feature>
<keyword evidence="2" id="KW-1133">Transmembrane helix</keyword>
<comment type="caution">
    <text evidence="3">The sequence shown here is derived from an EMBL/GenBank/DDBJ whole genome shotgun (WGS) entry which is preliminary data.</text>
</comment>
<organism evidence="3 4">
    <name type="scientific">Phytomonospora endophytica</name>
    <dbReference type="NCBI Taxonomy" id="714109"/>
    <lineage>
        <taxon>Bacteria</taxon>
        <taxon>Bacillati</taxon>
        <taxon>Actinomycetota</taxon>
        <taxon>Actinomycetes</taxon>
        <taxon>Micromonosporales</taxon>
        <taxon>Micromonosporaceae</taxon>
        <taxon>Phytomonospora</taxon>
    </lineage>
</organism>
<feature type="transmembrane region" description="Helical" evidence="2">
    <location>
        <begin position="102"/>
        <end position="121"/>
    </location>
</feature>
<feature type="transmembrane region" description="Helical" evidence="2">
    <location>
        <begin position="499"/>
        <end position="517"/>
    </location>
</feature>
<feature type="transmembrane region" description="Helical" evidence="2">
    <location>
        <begin position="464"/>
        <end position="483"/>
    </location>
</feature>
<sequence length="683" mass="72409">MLTETRSPARTTTAAKGTATPPHRHPAVRVAVWLAAAWAIPALAHLLGADVVMLPVIWVATATLMRTGTRLLDRLIPALGLTCGAVMLLGFLTTYWPWGLHPIPMSGTAFTILVAVAVFTGRRPRLPLRPHGTDLVLAVGAVLTTYLAAAPTLATTRLGWTAYAAISGDRLRQFNLFDTIRAIGGYPALNPEAAGPILESSMLPAYPPGMHYVLATIDAYITGGNNPGSALDALQRYHWYVTIGFGLMVLTTAWAARWIAGPQAAGWKRALITSTVVLFVSTGIFSTMVWEGFDAQIVGLAFLAILLAVLARPPKHLGEHIVLAGTLTVAVTYSYTLYAAFAGIAILATVVTQWRRLKARPVLTIALGAFFGLAASMQVLIPYIRGFDGAHHVNATGFIVPMPKVILYACLALAAVAVFTPNLRRSPRLQILAATSVGGLLFAIGLRAYNVAYIGTGSYYYEKVLQALVLILVITAGAALVHVRPPTWWRYATSGRTRGLIASTAAVAFALFITGALPTGTPPAYNGAAHQPGPDTTWISVWGSGQIHSSVSNTLEYLDEHGLTADGVPTQVVFTPNGGNNQHLTLILAMLNRNLGGLYRQVYGVELDGLNGHDPALPLSAESQASLDLYELVVSESTVPLRVLTNDANTAAVLGEFAATNPGAGLTVHYLPDMPGEGPPAHA</sequence>
<evidence type="ECO:0000256" key="2">
    <source>
        <dbReference type="SAM" id="Phobius"/>
    </source>
</evidence>
<feature type="transmembrane region" description="Helical" evidence="2">
    <location>
        <begin position="295"/>
        <end position="311"/>
    </location>
</feature>
<evidence type="ECO:0000256" key="1">
    <source>
        <dbReference type="SAM" id="MobiDB-lite"/>
    </source>
</evidence>
<feature type="compositionally biased region" description="Low complexity" evidence="1">
    <location>
        <begin position="8"/>
        <end position="21"/>
    </location>
</feature>
<dbReference type="EMBL" id="JACHGT010000007">
    <property type="protein sequence ID" value="MBB6035712.1"/>
    <property type="molecule type" value="Genomic_DNA"/>
</dbReference>
<feature type="transmembrane region" description="Helical" evidence="2">
    <location>
        <begin position="362"/>
        <end position="384"/>
    </location>
</feature>
<keyword evidence="4" id="KW-1185">Reference proteome</keyword>
<reference evidence="3 4" key="1">
    <citation type="submission" date="2020-08" db="EMBL/GenBank/DDBJ databases">
        <title>Genomic Encyclopedia of Type Strains, Phase IV (KMG-IV): sequencing the most valuable type-strain genomes for metagenomic binning, comparative biology and taxonomic classification.</title>
        <authorList>
            <person name="Goeker M."/>
        </authorList>
    </citation>
    <scope>NUCLEOTIDE SEQUENCE [LARGE SCALE GENOMIC DNA]</scope>
    <source>
        <strain evidence="3 4">YIM 65646</strain>
    </source>
</reference>
<dbReference type="RefSeq" id="WP_184788569.1">
    <property type="nucleotide sequence ID" value="NZ_BONT01000076.1"/>
</dbReference>
<feature type="region of interest" description="Disordered" evidence="1">
    <location>
        <begin position="1"/>
        <end position="23"/>
    </location>
</feature>
<keyword evidence="2" id="KW-0812">Transmembrane</keyword>
<name>A0A841FQ80_9ACTN</name>
<protein>
    <submittedName>
        <fullName evidence="3">Uncharacterized protein</fullName>
    </submittedName>
</protein>
<evidence type="ECO:0000313" key="4">
    <source>
        <dbReference type="Proteomes" id="UP000548476"/>
    </source>
</evidence>
<feature type="transmembrane region" description="Helical" evidence="2">
    <location>
        <begin position="429"/>
        <end position="452"/>
    </location>
</feature>
<proteinExistence type="predicted"/>
<feature type="transmembrane region" description="Helical" evidence="2">
    <location>
        <begin position="271"/>
        <end position="289"/>
    </location>
</feature>
<feature type="transmembrane region" description="Helical" evidence="2">
    <location>
        <begin position="405"/>
        <end position="423"/>
    </location>
</feature>
<keyword evidence="2" id="KW-0472">Membrane</keyword>